<gene>
    <name evidence="2" type="ORF">UV61_C0002G0223</name>
</gene>
<dbReference type="Gene3D" id="1.10.287.1080">
    <property type="entry name" value="MazG-like"/>
    <property type="match status" value="1"/>
</dbReference>
<dbReference type="STRING" id="1618446.UV61_C0002G0223"/>
<name>A0A0G1CPU4_9BACT</name>
<sequence>MDFKVLLQRARQIRRKYSEFETKKYGKPWNKAQIMQGLVGDIGDLMKLVMVKEGVREIQDVDVRLKHELADCLWAVMILADEYGVDLEKSFLETMAELEKKF</sequence>
<accession>A0A0G1CPU4</accession>
<dbReference type="EMBL" id="LCFD01000002">
    <property type="protein sequence ID" value="KKS87502.1"/>
    <property type="molecule type" value="Genomic_DNA"/>
</dbReference>
<proteinExistence type="predicted"/>
<organism evidence="2 3">
    <name type="scientific">Candidatus Gottesmanbacteria bacterium GW2011_GWB1_43_11</name>
    <dbReference type="NCBI Taxonomy" id="1618446"/>
    <lineage>
        <taxon>Bacteria</taxon>
        <taxon>Candidatus Gottesmaniibacteriota</taxon>
    </lineage>
</organism>
<reference evidence="2 3" key="1">
    <citation type="journal article" date="2015" name="Nature">
        <title>rRNA introns, odd ribosomes, and small enigmatic genomes across a large radiation of phyla.</title>
        <authorList>
            <person name="Brown C.T."/>
            <person name="Hug L.A."/>
            <person name="Thomas B.C."/>
            <person name="Sharon I."/>
            <person name="Castelle C.J."/>
            <person name="Singh A."/>
            <person name="Wilkins M.J."/>
            <person name="Williams K.H."/>
            <person name="Banfield J.F."/>
        </authorList>
    </citation>
    <scope>NUCLEOTIDE SEQUENCE [LARGE SCALE GENOMIC DNA]</scope>
</reference>
<dbReference type="SUPFAM" id="SSF101386">
    <property type="entry name" value="all-alpha NTP pyrophosphatases"/>
    <property type="match status" value="1"/>
</dbReference>
<protein>
    <submittedName>
        <fullName evidence="2">MazG nucleotide pyrophosphohydrolase</fullName>
    </submittedName>
</protein>
<dbReference type="GO" id="GO:0016787">
    <property type="term" value="F:hydrolase activity"/>
    <property type="evidence" value="ECO:0007669"/>
    <property type="project" value="UniProtKB-KW"/>
</dbReference>
<dbReference type="InterPro" id="IPR004518">
    <property type="entry name" value="MazG-like_dom"/>
</dbReference>
<feature type="domain" description="NTP pyrophosphohydrolase MazG-like" evidence="1">
    <location>
        <begin position="51"/>
        <end position="98"/>
    </location>
</feature>
<keyword evidence="2" id="KW-0378">Hydrolase</keyword>
<evidence type="ECO:0000313" key="2">
    <source>
        <dbReference type="EMBL" id="KKS87502.1"/>
    </source>
</evidence>
<comment type="caution">
    <text evidence="2">The sequence shown here is derived from an EMBL/GenBank/DDBJ whole genome shotgun (WGS) entry which is preliminary data.</text>
</comment>
<dbReference type="Proteomes" id="UP000034050">
    <property type="component" value="Unassembled WGS sequence"/>
</dbReference>
<dbReference type="Pfam" id="PF03819">
    <property type="entry name" value="MazG"/>
    <property type="match status" value="1"/>
</dbReference>
<evidence type="ECO:0000313" key="3">
    <source>
        <dbReference type="Proteomes" id="UP000034050"/>
    </source>
</evidence>
<dbReference type="AlphaFoldDB" id="A0A0G1CPU4"/>
<evidence type="ECO:0000259" key="1">
    <source>
        <dbReference type="Pfam" id="PF03819"/>
    </source>
</evidence>